<feature type="region of interest" description="Disordered" evidence="2">
    <location>
        <begin position="438"/>
        <end position="461"/>
    </location>
</feature>
<feature type="region of interest" description="Disordered" evidence="2">
    <location>
        <begin position="50"/>
        <end position="76"/>
    </location>
</feature>
<dbReference type="GO" id="GO:0043130">
    <property type="term" value="F:ubiquitin binding"/>
    <property type="evidence" value="ECO:0007669"/>
    <property type="project" value="TreeGrafter"/>
</dbReference>
<dbReference type="InterPro" id="IPR050730">
    <property type="entry name" value="UBX_domain-protein"/>
</dbReference>
<dbReference type="Pfam" id="PF21021">
    <property type="entry name" value="FAF1"/>
    <property type="match status" value="1"/>
</dbReference>
<dbReference type="PANTHER" id="PTHR23322">
    <property type="entry name" value="FAS-ASSOCIATED PROTEIN"/>
    <property type="match status" value="1"/>
</dbReference>
<evidence type="ECO:0000256" key="2">
    <source>
        <dbReference type="SAM" id="MobiDB-lite"/>
    </source>
</evidence>
<keyword evidence="5" id="KW-1185">Reference proteome</keyword>
<dbReference type="InterPro" id="IPR001012">
    <property type="entry name" value="UBX_dom"/>
</dbReference>
<dbReference type="InterPro" id="IPR006577">
    <property type="entry name" value="UAS"/>
</dbReference>
<evidence type="ECO:0000259" key="3">
    <source>
        <dbReference type="PROSITE" id="PS50033"/>
    </source>
</evidence>
<keyword evidence="1" id="KW-0175">Coiled coil</keyword>
<dbReference type="SUPFAM" id="SSF54236">
    <property type="entry name" value="Ubiquitin-like"/>
    <property type="match status" value="1"/>
</dbReference>
<dbReference type="Pfam" id="PF00789">
    <property type="entry name" value="UBX"/>
    <property type="match status" value="1"/>
</dbReference>
<dbReference type="Pfam" id="PF14555">
    <property type="entry name" value="UBA_4"/>
    <property type="match status" value="1"/>
</dbReference>
<feature type="compositionally biased region" description="Basic and acidic residues" evidence="2">
    <location>
        <begin position="306"/>
        <end position="331"/>
    </location>
</feature>
<gene>
    <name evidence="4" type="ORF">PhCBS80983_g03019</name>
</gene>
<dbReference type="CDD" id="cd01767">
    <property type="entry name" value="UBX"/>
    <property type="match status" value="1"/>
</dbReference>
<organism evidence="4 5">
    <name type="scientific">Powellomyces hirtus</name>
    <dbReference type="NCBI Taxonomy" id="109895"/>
    <lineage>
        <taxon>Eukaryota</taxon>
        <taxon>Fungi</taxon>
        <taxon>Fungi incertae sedis</taxon>
        <taxon>Chytridiomycota</taxon>
        <taxon>Chytridiomycota incertae sedis</taxon>
        <taxon>Chytridiomycetes</taxon>
        <taxon>Spizellomycetales</taxon>
        <taxon>Powellomycetaceae</taxon>
        <taxon>Powellomyces</taxon>
    </lineage>
</organism>
<dbReference type="SMART" id="SM00166">
    <property type="entry name" value="UBX"/>
    <property type="match status" value="1"/>
</dbReference>
<dbReference type="PANTHER" id="PTHR23322:SF1">
    <property type="entry name" value="FAS-ASSOCIATED FACTOR 2"/>
    <property type="match status" value="1"/>
</dbReference>
<accession>A0A507E3D7</accession>
<dbReference type="GO" id="GO:0005783">
    <property type="term" value="C:endoplasmic reticulum"/>
    <property type="evidence" value="ECO:0007669"/>
    <property type="project" value="TreeGrafter"/>
</dbReference>
<dbReference type="EMBL" id="QEAQ01000034">
    <property type="protein sequence ID" value="TPX58589.1"/>
    <property type="molecule type" value="Genomic_DNA"/>
</dbReference>
<evidence type="ECO:0000313" key="5">
    <source>
        <dbReference type="Proteomes" id="UP000318582"/>
    </source>
</evidence>
<feature type="domain" description="UBX" evidence="3">
    <location>
        <begin position="361"/>
        <end position="440"/>
    </location>
</feature>
<proteinExistence type="predicted"/>
<feature type="compositionally biased region" description="Acidic residues" evidence="2">
    <location>
        <begin position="447"/>
        <end position="461"/>
    </location>
</feature>
<dbReference type="Gene3D" id="1.10.8.10">
    <property type="entry name" value="DNA helicase RuvA subunit, C-terminal domain"/>
    <property type="match status" value="1"/>
</dbReference>
<sequence length="461" mass="51423">MDILHTLTAEQQQTLQNYQAVTNNEDLDMAVAVLEAHGWDLQASITSMFEDGPDAATPAANADDSGGERDLDGTALGTGGVQRGTFSIWSLLALPVTLPLNVVWILLSYAASFLPAAFRPAIARAPPPASRREDPQAEAARFALDFDQKYGATHPEFFAGTYAQALQKAKTELRYLVAYLHSAEHDDTDAFCRRTLCAPELAPELTRRNVLLWGGDIRNTEAFQVSNILGASRYPFLAIIAPHQSRLSIVDRKEGPCSAADIVSSLTSVMERMDPELATLRAERQAREQTRLIREQQDEAYQASLRADKEKQRKASEEQARKDRERRRSSQREQALLDLTARKKARIAQLVADLPPEPPASTPNTTYLSIRLPGGSRALRRFHETDTVRQLYEFVETRELDPIPINRDFVVVGVFPRKEFNEPEKTLKEVELCPSATLHVEEKINPDEDDGDDDDDSGDDN</sequence>
<dbReference type="Gene3D" id="3.10.20.90">
    <property type="entry name" value="Phosphatidylinositol 3-kinase Catalytic Subunit, Chain A, domain 1"/>
    <property type="match status" value="1"/>
</dbReference>
<dbReference type="SUPFAM" id="SSF52833">
    <property type="entry name" value="Thioredoxin-like"/>
    <property type="match status" value="1"/>
</dbReference>
<reference evidence="4 5" key="1">
    <citation type="journal article" date="2019" name="Sci. Rep.">
        <title>Comparative genomics of chytrid fungi reveal insights into the obligate biotrophic and pathogenic lifestyle of Synchytrium endobioticum.</title>
        <authorList>
            <person name="van de Vossenberg B.T.L.H."/>
            <person name="Warris S."/>
            <person name="Nguyen H.D.T."/>
            <person name="van Gent-Pelzer M.P.E."/>
            <person name="Joly D.L."/>
            <person name="van de Geest H.C."/>
            <person name="Bonants P.J.M."/>
            <person name="Smith D.S."/>
            <person name="Levesque C.A."/>
            <person name="van der Lee T.A.J."/>
        </authorList>
    </citation>
    <scope>NUCLEOTIDE SEQUENCE [LARGE SCALE GENOMIC DNA]</scope>
    <source>
        <strain evidence="4 5">CBS 809.83</strain>
    </source>
</reference>
<dbReference type="STRING" id="109895.A0A507E3D7"/>
<dbReference type="InterPro" id="IPR036249">
    <property type="entry name" value="Thioredoxin-like_sf"/>
</dbReference>
<dbReference type="AlphaFoldDB" id="A0A507E3D7"/>
<feature type="compositionally biased region" description="Low complexity" evidence="2">
    <location>
        <begin position="54"/>
        <end position="64"/>
    </location>
</feature>
<dbReference type="GO" id="GO:0036503">
    <property type="term" value="P:ERAD pathway"/>
    <property type="evidence" value="ECO:0007669"/>
    <property type="project" value="TreeGrafter"/>
</dbReference>
<dbReference type="InterPro" id="IPR049483">
    <property type="entry name" value="FAF1_2-like_UAS"/>
</dbReference>
<dbReference type="Proteomes" id="UP000318582">
    <property type="component" value="Unassembled WGS sequence"/>
</dbReference>
<name>A0A507E3D7_9FUNG</name>
<evidence type="ECO:0000313" key="4">
    <source>
        <dbReference type="EMBL" id="TPX58589.1"/>
    </source>
</evidence>
<dbReference type="PROSITE" id="PS50033">
    <property type="entry name" value="UBX"/>
    <property type="match status" value="1"/>
</dbReference>
<feature type="region of interest" description="Disordered" evidence="2">
    <location>
        <begin position="303"/>
        <end position="334"/>
    </location>
</feature>
<dbReference type="SMART" id="SM00594">
    <property type="entry name" value="UAS"/>
    <property type="match status" value="1"/>
</dbReference>
<dbReference type="InterPro" id="IPR029071">
    <property type="entry name" value="Ubiquitin-like_domsf"/>
</dbReference>
<protein>
    <recommendedName>
        <fullName evidence="3">UBX domain-containing protein</fullName>
    </recommendedName>
</protein>
<dbReference type="Gene3D" id="3.40.30.10">
    <property type="entry name" value="Glutaredoxin"/>
    <property type="match status" value="1"/>
</dbReference>
<evidence type="ECO:0000256" key="1">
    <source>
        <dbReference type="ARBA" id="ARBA00023054"/>
    </source>
</evidence>
<comment type="caution">
    <text evidence="4">The sequence shown here is derived from an EMBL/GenBank/DDBJ whole genome shotgun (WGS) entry which is preliminary data.</text>
</comment>